<reference evidence="2" key="1">
    <citation type="journal article" date="2006" name="PLoS Biol.">
        <title>Macronuclear genome sequence of the ciliate Tetrahymena thermophila, a model eukaryote.</title>
        <authorList>
            <person name="Eisen J.A."/>
            <person name="Coyne R.S."/>
            <person name="Wu M."/>
            <person name="Wu D."/>
            <person name="Thiagarajan M."/>
            <person name="Wortman J.R."/>
            <person name="Badger J.H."/>
            <person name="Ren Q."/>
            <person name="Amedeo P."/>
            <person name="Jones K.M."/>
            <person name="Tallon L.J."/>
            <person name="Delcher A.L."/>
            <person name="Salzberg S.L."/>
            <person name="Silva J.C."/>
            <person name="Haas B.J."/>
            <person name="Majoros W.H."/>
            <person name="Farzad M."/>
            <person name="Carlton J.M."/>
            <person name="Smith R.K. Jr."/>
            <person name="Garg J."/>
            <person name="Pearlman R.E."/>
            <person name="Karrer K.M."/>
            <person name="Sun L."/>
            <person name="Manning G."/>
            <person name="Elde N.C."/>
            <person name="Turkewitz A.P."/>
            <person name="Asai D.J."/>
            <person name="Wilkes D.E."/>
            <person name="Wang Y."/>
            <person name="Cai H."/>
            <person name="Collins K."/>
            <person name="Stewart B.A."/>
            <person name="Lee S.R."/>
            <person name="Wilamowska K."/>
            <person name="Weinberg Z."/>
            <person name="Ruzzo W.L."/>
            <person name="Wloga D."/>
            <person name="Gaertig J."/>
            <person name="Frankel J."/>
            <person name="Tsao C.-C."/>
            <person name="Gorovsky M.A."/>
            <person name="Keeling P.J."/>
            <person name="Waller R.F."/>
            <person name="Patron N.J."/>
            <person name="Cherry J.M."/>
            <person name="Stover N.A."/>
            <person name="Krieger C.J."/>
            <person name="del Toro C."/>
            <person name="Ryder H.F."/>
            <person name="Williamson S.C."/>
            <person name="Barbeau R.A."/>
            <person name="Hamilton E.P."/>
            <person name="Orias E."/>
        </authorList>
    </citation>
    <scope>NUCLEOTIDE SEQUENCE [LARGE SCALE GENOMIC DNA]</scope>
    <source>
        <strain evidence="2">SB210</strain>
    </source>
</reference>
<gene>
    <name evidence="1" type="ORF">TTHERM_001107438</name>
</gene>
<accession>W7XC09</accession>
<name>W7XC09_TETTS</name>
<sequence length="75" mass="9041">MKKDHICRDSLNYQTVSYYHDNKQSRLSQQLKLKSILIKLPLHHYIRLRSMNLMTMMLLALIACQYKNAEPQQYQ</sequence>
<dbReference type="InParanoid" id="W7XC09"/>
<evidence type="ECO:0000313" key="1">
    <source>
        <dbReference type="EMBL" id="EWS71246.1"/>
    </source>
</evidence>
<dbReference type="AlphaFoldDB" id="W7XC09"/>
<dbReference type="GeneID" id="24441718"/>
<dbReference type="Proteomes" id="UP000009168">
    <property type="component" value="Unassembled WGS sequence"/>
</dbReference>
<proteinExistence type="predicted"/>
<organism evidence="1 2">
    <name type="scientific">Tetrahymena thermophila (strain SB210)</name>
    <dbReference type="NCBI Taxonomy" id="312017"/>
    <lineage>
        <taxon>Eukaryota</taxon>
        <taxon>Sar</taxon>
        <taxon>Alveolata</taxon>
        <taxon>Ciliophora</taxon>
        <taxon>Intramacronucleata</taxon>
        <taxon>Oligohymenophorea</taxon>
        <taxon>Hymenostomatida</taxon>
        <taxon>Tetrahymenina</taxon>
        <taxon>Tetrahymenidae</taxon>
        <taxon>Tetrahymena</taxon>
    </lineage>
</organism>
<dbReference type="RefSeq" id="XP_012656219.1">
    <property type="nucleotide sequence ID" value="XM_012800765.1"/>
</dbReference>
<dbReference type="EMBL" id="GG662272">
    <property type="protein sequence ID" value="EWS71246.1"/>
    <property type="molecule type" value="Genomic_DNA"/>
</dbReference>
<dbReference type="KEGG" id="tet:TTHERM_001107438"/>
<protein>
    <submittedName>
        <fullName evidence="1">Uncharacterized protein</fullName>
    </submittedName>
</protein>
<evidence type="ECO:0000313" key="2">
    <source>
        <dbReference type="Proteomes" id="UP000009168"/>
    </source>
</evidence>
<keyword evidence="2" id="KW-1185">Reference proteome</keyword>